<feature type="transmembrane region" description="Helical" evidence="1">
    <location>
        <begin position="121"/>
        <end position="144"/>
    </location>
</feature>
<name>A0A1Y2BKF5_9FUNG</name>
<keyword evidence="1" id="KW-1133">Transmembrane helix</keyword>
<dbReference type="GO" id="GO:0006629">
    <property type="term" value="P:lipid metabolic process"/>
    <property type="evidence" value="ECO:0007669"/>
    <property type="project" value="InterPro"/>
</dbReference>
<organism evidence="3 4">
    <name type="scientific">Rhizoclosmatium globosum</name>
    <dbReference type="NCBI Taxonomy" id="329046"/>
    <lineage>
        <taxon>Eukaryota</taxon>
        <taxon>Fungi</taxon>
        <taxon>Fungi incertae sedis</taxon>
        <taxon>Chytridiomycota</taxon>
        <taxon>Chytridiomycota incertae sedis</taxon>
        <taxon>Chytridiomycetes</taxon>
        <taxon>Chytridiales</taxon>
        <taxon>Chytriomycetaceae</taxon>
        <taxon>Rhizoclosmatium</taxon>
    </lineage>
</organism>
<comment type="caution">
    <text evidence="3">The sequence shown here is derived from an EMBL/GenBank/DDBJ whole genome shotgun (WGS) entry which is preliminary data.</text>
</comment>
<keyword evidence="1" id="KW-0472">Membrane</keyword>
<protein>
    <recommendedName>
        <fullName evidence="2">Fatty acid desaturase domain-containing protein</fullName>
    </recommendedName>
</protein>
<feature type="domain" description="Fatty acid desaturase" evidence="2">
    <location>
        <begin position="84"/>
        <end position="323"/>
    </location>
</feature>
<evidence type="ECO:0000313" key="4">
    <source>
        <dbReference type="Proteomes" id="UP000193642"/>
    </source>
</evidence>
<dbReference type="OrthoDB" id="2113889at2759"/>
<proteinExistence type="predicted"/>
<keyword evidence="1" id="KW-0812">Transmembrane</keyword>
<feature type="transmembrane region" description="Helical" evidence="1">
    <location>
        <begin position="204"/>
        <end position="228"/>
    </location>
</feature>
<dbReference type="AlphaFoldDB" id="A0A1Y2BKF5"/>
<accession>A0A1Y2BKF5</accession>
<feature type="transmembrane region" description="Helical" evidence="1">
    <location>
        <begin position="62"/>
        <end position="82"/>
    </location>
</feature>
<feature type="transmembrane region" description="Helical" evidence="1">
    <location>
        <begin position="88"/>
        <end position="109"/>
    </location>
</feature>
<sequence>MSTETTTTETETVIGELKTTGDDSALKTDSEAVQVHYAAPSPLMKLLGDSLGLREPSDVKTLVAVGLCVAANFAIWTTTTYVSWPIKVLLWLALVQLTATVSTIVHNTIHVNIFHEPFNNRIFHIVLSICFGHPVCTFVSAHNLSHHRYTQMQQDFMRTTQMRYEHHLFNYLYFFSTVGHLIAASDMRYMRLMRRQKRRIWTDFALQLSAVIIMHVTCALINPLKWILFWNLPRMAASVFITNMNMLQHDGCARPVILEMGNPLNRTDGKGGLAPVHLMNINTSRNFTGWITNTLFFNNGFHGIHHIKPTLHWSKLPEAHAALVKPHIHPNLDQDNMALYFYRTFVLNNRVTYDGKPYNPDVDEISPEPENVDWFKYPEEHKWIAEEGPYWVIMDILDDARKLLF</sequence>
<evidence type="ECO:0000259" key="2">
    <source>
        <dbReference type="Pfam" id="PF00487"/>
    </source>
</evidence>
<reference evidence="3 4" key="1">
    <citation type="submission" date="2016-07" db="EMBL/GenBank/DDBJ databases">
        <title>Pervasive Adenine N6-methylation of Active Genes in Fungi.</title>
        <authorList>
            <consortium name="DOE Joint Genome Institute"/>
            <person name="Mondo S.J."/>
            <person name="Dannebaum R.O."/>
            <person name="Kuo R.C."/>
            <person name="Labutti K."/>
            <person name="Haridas S."/>
            <person name="Kuo A."/>
            <person name="Salamov A."/>
            <person name="Ahrendt S.R."/>
            <person name="Lipzen A."/>
            <person name="Sullivan W."/>
            <person name="Andreopoulos W.B."/>
            <person name="Clum A."/>
            <person name="Lindquist E."/>
            <person name="Daum C."/>
            <person name="Ramamoorthy G.K."/>
            <person name="Gryganskyi A."/>
            <person name="Culley D."/>
            <person name="Magnuson J.K."/>
            <person name="James T.Y."/>
            <person name="O'Malley M.A."/>
            <person name="Stajich J.E."/>
            <person name="Spatafora J.W."/>
            <person name="Visel A."/>
            <person name="Grigoriev I.V."/>
        </authorList>
    </citation>
    <scope>NUCLEOTIDE SEQUENCE [LARGE SCALE GENOMIC DNA]</scope>
    <source>
        <strain evidence="3 4">JEL800</strain>
    </source>
</reference>
<dbReference type="Proteomes" id="UP000193642">
    <property type="component" value="Unassembled WGS sequence"/>
</dbReference>
<evidence type="ECO:0000256" key="1">
    <source>
        <dbReference type="SAM" id="Phobius"/>
    </source>
</evidence>
<dbReference type="EMBL" id="MCGO01000060">
    <property type="protein sequence ID" value="ORY35242.1"/>
    <property type="molecule type" value="Genomic_DNA"/>
</dbReference>
<keyword evidence="4" id="KW-1185">Reference proteome</keyword>
<feature type="transmembrane region" description="Helical" evidence="1">
    <location>
        <begin position="164"/>
        <end position="183"/>
    </location>
</feature>
<evidence type="ECO:0000313" key="3">
    <source>
        <dbReference type="EMBL" id="ORY35242.1"/>
    </source>
</evidence>
<dbReference type="Pfam" id="PF00487">
    <property type="entry name" value="FA_desaturase"/>
    <property type="match status" value="1"/>
</dbReference>
<dbReference type="InterPro" id="IPR005804">
    <property type="entry name" value="FA_desaturase_dom"/>
</dbReference>
<gene>
    <name evidence="3" type="ORF">BCR33DRAFT_722582</name>
</gene>